<accession>A0ACB9DEC9</accession>
<reference evidence="1 2" key="2">
    <citation type="journal article" date="2022" name="Mol. Ecol. Resour.">
        <title>The genomes of chicory, endive, great burdock and yacon provide insights into Asteraceae paleo-polyploidization history and plant inulin production.</title>
        <authorList>
            <person name="Fan W."/>
            <person name="Wang S."/>
            <person name="Wang H."/>
            <person name="Wang A."/>
            <person name="Jiang F."/>
            <person name="Liu H."/>
            <person name="Zhao H."/>
            <person name="Xu D."/>
            <person name="Zhang Y."/>
        </authorList>
    </citation>
    <scope>NUCLEOTIDE SEQUENCE [LARGE SCALE GENOMIC DNA]</scope>
    <source>
        <strain evidence="2">cv. Yunnan</strain>
        <tissue evidence="1">Leaves</tissue>
    </source>
</reference>
<comment type="caution">
    <text evidence="1">The sequence shown here is derived from an EMBL/GenBank/DDBJ whole genome shotgun (WGS) entry which is preliminary data.</text>
</comment>
<sequence length="217" mass="23761">MTTNLTIFGSEQGCGGHLSGPEEAITEVDHEGEDSVRESLQEVVEDDGSAGVEEGGHLLEGGPSGLFHKSSGFRSTWIQNSMACPLHHYPHVVNPILKIVAQPPNPPLPMTNLSPPHPTQKLRSSKRNALPFSDTMRRANVDPKDSARHCINHSFPIASGVGYVGCLQYYLIYRACTLFLVLNMGDEQEDYAHISRRRRNGSVGFFRAGGGGRLFYS</sequence>
<keyword evidence="2" id="KW-1185">Reference proteome</keyword>
<evidence type="ECO:0000313" key="2">
    <source>
        <dbReference type="Proteomes" id="UP001056120"/>
    </source>
</evidence>
<reference evidence="2" key="1">
    <citation type="journal article" date="2022" name="Mol. Ecol. Resour.">
        <title>The genomes of chicory, endive, great burdock and yacon provide insights into Asteraceae palaeo-polyploidization history and plant inulin production.</title>
        <authorList>
            <person name="Fan W."/>
            <person name="Wang S."/>
            <person name="Wang H."/>
            <person name="Wang A."/>
            <person name="Jiang F."/>
            <person name="Liu H."/>
            <person name="Zhao H."/>
            <person name="Xu D."/>
            <person name="Zhang Y."/>
        </authorList>
    </citation>
    <scope>NUCLEOTIDE SEQUENCE [LARGE SCALE GENOMIC DNA]</scope>
    <source>
        <strain evidence="2">cv. Yunnan</strain>
    </source>
</reference>
<organism evidence="1 2">
    <name type="scientific">Smallanthus sonchifolius</name>
    <dbReference type="NCBI Taxonomy" id="185202"/>
    <lineage>
        <taxon>Eukaryota</taxon>
        <taxon>Viridiplantae</taxon>
        <taxon>Streptophyta</taxon>
        <taxon>Embryophyta</taxon>
        <taxon>Tracheophyta</taxon>
        <taxon>Spermatophyta</taxon>
        <taxon>Magnoliopsida</taxon>
        <taxon>eudicotyledons</taxon>
        <taxon>Gunneridae</taxon>
        <taxon>Pentapetalae</taxon>
        <taxon>asterids</taxon>
        <taxon>campanulids</taxon>
        <taxon>Asterales</taxon>
        <taxon>Asteraceae</taxon>
        <taxon>Asteroideae</taxon>
        <taxon>Heliantheae alliance</taxon>
        <taxon>Millerieae</taxon>
        <taxon>Smallanthus</taxon>
    </lineage>
</organism>
<protein>
    <submittedName>
        <fullName evidence="1">Uncharacterized protein</fullName>
    </submittedName>
</protein>
<proteinExistence type="predicted"/>
<dbReference type="Proteomes" id="UP001056120">
    <property type="component" value="Linkage Group LG19"/>
</dbReference>
<gene>
    <name evidence="1" type="ORF">L1987_57934</name>
</gene>
<name>A0ACB9DEC9_9ASTR</name>
<evidence type="ECO:0000313" key="1">
    <source>
        <dbReference type="EMBL" id="KAI3744841.1"/>
    </source>
</evidence>
<dbReference type="EMBL" id="CM042036">
    <property type="protein sequence ID" value="KAI3744841.1"/>
    <property type="molecule type" value="Genomic_DNA"/>
</dbReference>